<dbReference type="PROSITE" id="PS51257">
    <property type="entry name" value="PROKAR_LIPOPROTEIN"/>
    <property type="match status" value="1"/>
</dbReference>
<sequence length="304" mass="32416">MIKRPGRLFIISAIFFCFVVVAAGCTGEKEDGKVADRSAGPSVSGAAGAISLTILPRSPRAGQELQVMVKGAARSMSYEWTHNGEEIPGAYSDTLDGAGLKKGDEVVATVIAGAERASAEAVIGNTPPLIKSVTVLPQPLRRGAQVSASAEGEDVDGDFLRFDYQWIINGEESPLNTYSRLNGREFKRGDSVSVRVRVSDDEAVGNSYTTPAFVVENAYPEITSRPPQAFQGWGYAYQVEVDEPDGDRVGYKLLQAPEGMKIDGGGRITWEIGKGSAGNHSVVVEVDDGRGGVNTQRYELSIGL</sequence>
<proteinExistence type="predicted"/>
<gene>
    <name evidence="1" type="ORF">MNBD_DELTA02-95</name>
</gene>
<accession>A0A3B0V7R2</accession>
<dbReference type="EMBL" id="UOEZ01000039">
    <property type="protein sequence ID" value="VAW36343.1"/>
    <property type="molecule type" value="Genomic_DNA"/>
</dbReference>
<dbReference type="Pfam" id="PF05345">
    <property type="entry name" value="He_PIG"/>
    <property type="match status" value="1"/>
</dbReference>
<evidence type="ECO:0000313" key="1">
    <source>
        <dbReference type="EMBL" id="VAW36343.1"/>
    </source>
</evidence>
<dbReference type="InterPro" id="IPR013783">
    <property type="entry name" value="Ig-like_fold"/>
</dbReference>
<dbReference type="Gene3D" id="2.60.40.10">
    <property type="entry name" value="Immunoglobulins"/>
    <property type="match status" value="1"/>
</dbReference>
<organism evidence="1">
    <name type="scientific">hydrothermal vent metagenome</name>
    <dbReference type="NCBI Taxonomy" id="652676"/>
    <lineage>
        <taxon>unclassified sequences</taxon>
        <taxon>metagenomes</taxon>
        <taxon>ecological metagenomes</taxon>
    </lineage>
</organism>
<dbReference type="AlphaFoldDB" id="A0A3B0V7R2"/>
<name>A0A3B0V7R2_9ZZZZ</name>
<reference evidence="1" key="1">
    <citation type="submission" date="2018-06" db="EMBL/GenBank/DDBJ databases">
        <authorList>
            <person name="Zhirakovskaya E."/>
        </authorList>
    </citation>
    <scope>NUCLEOTIDE SEQUENCE</scope>
</reference>
<protein>
    <submittedName>
        <fullName evidence="1">Uncharacterized protein</fullName>
    </submittedName>
</protein>